<protein>
    <recommendedName>
        <fullName evidence="1">gamma-glutamylcyclotransferase</fullName>
        <ecNumber evidence="1">4.3.2.9</ecNumber>
    </recommendedName>
</protein>
<sequence>MMDRQFFYYFAYGSNLLKQRIQLRNSSAQYVGVGRLLGYTLQFCGRSINWGGSPATIVPDPSSCVYGAVWTLDKKDLPSLDSQEGVPFEYTPFELSVLLSVDKEEKLISCRTYHSTSSENGLPSPYYMDVILRGCIQSNIPSSYVDRLRKVKHNNYFGSCKVYTSVLSTLDPKEKDQFQIEELRNVICGPVKA</sequence>
<gene>
    <name evidence="5" type="ORF">CDAUBV1_LOCUS14951</name>
</gene>
<dbReference type="AlphaFoldDB" id="A0AAV2TTK2"/>
<dbReference type="GO" id="GO:0003839">
    <property type="term" value="F:gamma-glutamylcyclotransferase activity"/>
    <property type="evidence" value="ECO:0007669"/>
    <property type="project" value="UniProtKB-EC"/>
</dbReference>
<dbReference type="Proteomes" id="UP001497525">
    <property type="component" value="Unassembled WGS sequence"/>
</dbReference>
<dbReference type="InterPro" id="IPR036568">
    <property type="entry name" value="GGCT-like_sf"/>
</dbReference>
<reference evidence="5" key="1">
    <citation type="submission" date="2024-06" db="EMBL/GenBank/DDBJ databases">
        <authorList>
            <person name="Liu X."/>
            <person name="Lenzi L."/>
            <person name="Haldenby T S."/>
            <person name="Uol C."/>
        </authorList>
    </citation>
    <scope>NUCLEOTIDE SEQUENCE</scope>
</reference>
<accession>A0AAV2TTK2</accession>
<evidence type="ECO:0000256" key="2">
    <source>
        <dbReference type="ARBA" id="ARBA00023239"/>
    </source>
</evidence>
<evidence type="ECO:0000313" key="5">
    <source>
        <dbReference type="EMBL" id="CAL5139758.1"/>
    </source>
</evidence>
<feature type="binding site" evidence="4">
    <location>
        <position position="127"/>
    </location>
    <ligand>
        <name>substrate</name>
    </ligand>
</feature>
<dbReference type="InterPro" id="IPR017939">
    <property type="entry name" value="G-Glutamylcylcotransferase"/>
</dbReference>
<evidence type="ECO:0000256" key="3">
    <source>
        <dbReference type="PIRSR" id="PIRSR617939-1"/>
    </source>
</evidence>
<dbReference type="SUPFAM" id="SSF110857">
    <property type="entry name" value="Gamma-glutamyl cyclotransferase-like"/>
    <property type="match status" value="1"/>
</dbReference>
<dbReference type="InterPro" id="IPR013024">
    <property type="entry name" value="GGCT-like"/>
</dbReference>
<feature type="binding site" evidence="4">
    <location>
        <begin position="9"/>
        <end position="14"/>
    </location>
    <ligand>
        <name>substrate</name>
    </ligand>
</feature>
<evidence type="ECO:0000256" key="4">
    <source>
        <dbReference type="PIRSR" id="PIRSR617939-2"/>
    </source>
</evidence>
<comment type="caution">
    <text evidence="5">The sequence shown here is derived from an EMBL/GenBank/DDBJ whole genome shotgun (WGS) entry which is preliminary data.</text>
</comment>
<dbReference type="CDD" id="cd06661">
    <property type="entry name" value="GGCT_like"/>
    <property type="match status" value="1"/>
</dbReference>
<dbReference type="EC" id="4.3.2.9" evidence="1"/>
<evidence type="ECO:0000313" key="6">
    <source>
        <dbReference type="Proteomes" id="UP001497525"/>
    </source>
</evidence>
<dbReference type="Gene3D" id="3.10.490.10">
    <property type="entry name" value="Gamma-glutamyl cyclotransferase-like"/>
    <property type="match status" value="1"/>
</dbReference>
<dbReference type="PANTHER" id="PTHR12935:SF0">
    <property type="entry name" value="GAMMA-GLUTAMYLCYCLOTRANSFERASE"/>
    <property type="match status" value="1"/>
</dbReference>
<dbReference type="EMBL" id="CAXLJL010000634">
    <property type="protein sequence ID" value="CAL5139758.1"/>
    <property type="molecule type" value="Genomic_DNA"/>
</dbReference>
<dbReference type="Pfam" id="PF13772">
    <property type="entry name" value="AIG2_2"/>
    <property type="match status" value="1"/>
</dbReference>
<dbReference type="PANTHER" id="PTHR12935">
    <property type="entry name" value="GAMMA-GLUTAMYLCYCLOTRANSFERASE"/>
    <property type="match status" value="1"/>
</dbReference>
<feature type="active site" description="Proton acceptor" evidence="3">
    <location>
        <position position="84"/>
    </location>
</feature>
<proteinExistence type="predicted"/>
<evidence type="ECO:0000256" key="1">
    <source>
        <dbReference type="ARBA" id="ARBA00012346"/>
    </source>
</evidence>
<keyword evidence="2" id="KW-0456">Lyase</keyword>
<organism evidence="5 6">
    <name type="scientific">Calicophoron daubneyi</name>
    <name type="common">Rumen fluke</name>
    <name type="synonym">Paramphistomum daubneyi</name>
    <dbReference type="NCBI Taxonomy" id="300641"/>
    <lineage>
        <taxon>Eukaryota</taxon>
        <taxon>Metazoa</taxon>
        <taxon>Spiralia</taxon>
        <taxon>Lophotrochozoa</taxon>
        <taxon>Platyhelminthes</taxon>
        <taxon>Trematoda</taxon>
        <taxon>Digenea</taxon>
        <taxon>Plagiorchiida</taxon>
        <taxon>Pronocephalata</taxon>
        <taxon>Paramphistomoidea</taxon>
        <taxon>Paramphistomidae</taxon>
        <taxon>Calicophoron</taxon>
    </lineage>
</organism>
<name>A0AAV2TTK2_CALDB</name>